<reference evidence="1 2" key="1">
    <citation type="submission" date="2017-08" db="EMBL/GenBank/DDBJ databases">
        <title>Infants hospitalized years apart are colonized by the same room-sourced microbial strains.</title>
        <authorList>
            <person name="Brooks B."/>
            <person name="Olm M.R."/>
            <person name="Firek B.A."/>
            <person name="Baker R."/>
            <person name="Thomas B.C."/>
            <person name="Morowitz M.J."/>
            <person name="Banfield J.F."/>
        </authorList>
    </citation>
    <scope>NUCLEOTIDE SEQUENCE [LARGE SCALE GENOMIC DNA]</scope>
    <source>
        <strain evidence="1">S2_003_000_R2_11</strain>
    </source>
</reference>
<dbReference type="EMBL" id="QFQS01000001">
    <property type="protein sequence ID" value="PZQ99188.1"/>
    <property type="molecule type" value="Genomic_DNA"/>
</dbReference>
<accession>A0A2W5S892</accession>
<dbReference type="Gene3D" id="1.10.10.60">
    <property type="entry name" value="Homeodomain-like"/>
    <property type="match status" value="1"/>
</dbReference>
<dbReference type="AlphaFoldDB" id="A0A2W5S892"/>
<dbReference type="Proteomes" id="UP000248975">
    <property type="component" value="Unassembled WGS sequence"/>
</dbReference>
<organism evidence="1 2">
    <name type="scientific">Cereibacter sphaeroides</name>
    <name type="common">Rhodobacter sphaeroides</name>
    <dbReference type="NCBI Taxonomy" id="1063"/>
    <lineage>
        <taxon>Bacteria</taxon>
        <taxon>Pseudomonadati</taxon>
        <taxon>Pseudomonadota</taxon>
        <taxon>Alphaproteobacteria</taxon>
        <taxon>Rhodobacterales</taxon>
        <taxon>Paracoccaceae</taxon>
        <taxon>Cereibacter</taxon>
    </lineage>
</organism>
<evidence type="ECO:0000313" key="1">
    <source>
        <dbReference type="EMBL" id="PZQ99188.1"/>
    </source>
</evidence>
<gene>
    <name evidence="1" type="ORF">DI533_00325</name>
</gene>
<comment type="caution">
    <text evidence="1">The sequence shown here is derived from an EMBL/GenBank/DDBJ whole genome shotgun (WGS) entry which is preliminary data.</text>
</comment>
<protein>
    <recommendedName>
        <fullName evidence="3">Helix-turn-helix domain-containing protein</fullName>
    </recommendedName>
</protein>
<proteinExistence type="predicted"/>
<dbReference type="InterPro" id="IPR011681">
    <property type="entry name" value="GcrA"/>
</dbReference>
<evidence type="ECO:0000313" key="2">
    <source>
        <dbReference type="Proteomes" id="UP000248975"/>
    </source>
</evidence>
<evidence type="ECO:0008006" key="3">
    <source>
        <dbReference type="Google" id="ProtNLM"/>
    </source>
</evidence>
<name>A0A2W5S892_CERSP</name>
<sequence>MTQTEWTDRELLTALQMTGEGMSARQVAKALGRSRNAVLGVLMRLRDEYARLPDRASKPTNVNNGMPAQWWLDGLAKQEAGHG</sequence>
<dbReference type="Pfam" id="PF07750">
    <property type="entry name" value="GcrA"/>
    <property type="match status" value="1"/>
</dbReference>